<evidence type="ECO:0000313" key="2">
    <source>
        <dbReference type="Proteomes" id="UP000537890"/>
    </source>
</evidence>
<name>A0A7Z0MNN9_9GAMM</name>
<dbReference type="Proteomes" id="UP000537890">
    <property type="component" value="Unassembled WGS sequence"/>
</dbReference>
<proteinExistence type="predicted"/>
<evidence type="ECO:0000313" key="1">
    <source>
        <dbReference type="EMBL" id="NYT47040.1"/>
    </source>
</evidence>
<sequence length="53" mass="5763">MPKPPKAGGYTRLDYIKQMNRSLNDNDPSAYVIPDDADLISQSLKIGNGALAK</sequence>
<organism evidence="1 2">
    <name type="scientific">Candidatus Methanofishera endochildressiae</name>
    <dbReference type="NCBI Taxonomy" id="2738884"/>
    <lineage>
        <taxon>Bacteria</taxon>
        <taxon>Pseudomonadati</taxon>
        <taxon>Pseudomonadota</taxon>
        <taxon>Gammaproteobacteria</taxon>
        <taxon>Candidatus Methanofishera</taxon>
    </lineage>
</organism>
<accession>A0A7Z0MNN9</accession>
<reference evidence="1 2" key="1">
    <citation type="submission" date="2020-05" db="EMBL/GenBank/DDBJ databases">
        <title>Horizontal transmission and recombination maintain forever young bacterial symbiont genomes.</title>
        <authorList>
            <person name="Russell S.L."/>
            <person name="Pepper-Tunick E."/>
            <person name="Svedberg J."/>
            <person name="Byrne A."/>
            <person name="Ruelas Castillo J."/>
            <person name="Vollmers C."/>
            <person name="Beinart R.A."/>
            <person name="Corbett-Detig R."/>
        </authorList>
    </citation>
    <scope>NUCLEOTIDE SEQUENCE [LARGE SCALE GENOMIC DNA]</scope>
    <source>
        <strain evidence="1">4727-3</strain>
    </source>
</reference>
<gene>
    <name evidence="1" type="ORF">H0A75_04950</name>
</gene>
<protein>
    <submittedName>
        <fullName evidence="1">Uncharacterized protein</fullName>
    </submittedName>
</protein>
<dbReference type="EMBL" id="JACCHS010000072">
    <property type="protein sequence ID" value="NYT47040.1"/>
    <property type="molecule type" value="Genomic_DNA"/>
</dbReference>
<comment type="caution">
    <text evidence="1">The sequence shown here is derived from an EMBL/GenBank/DDBJ whole genome shotgun (WGS) entry which is preliminary data.</text>
</comment>
<dbReference type="AlphaFoldDB" id="A0A7Z0MNN9"/>